<feature type="transmembrane region" description="Helical" evidence="1">
    <location>
        <begin position="75"/>
        <end position="93"/>
    </location>
</feature>
<evidence type="ECO:0000313" key="2">
    <source>
        <dbReference type="EMBL" id="KIE41746.1"/>
    </source>
</evidence>
<proteinExistence type="predicted"/>
<feature type="transmembrane region" description="Helical" evidence="1">
    <location>
        <begin position="234"/>
        <end position="253"/>
    </location>
</feature>
<dbReference type="PANTHER" id="PTHR20992:SF9">
    <property type="entry name" value="AT15442P-RELATED"/>
    <property type="match status" value="1"/>
</dbReference>
<keyword evidence="1" id="KW-0812">Transmembrane</keyword>
<protein>
    <submittedName>
        <fullName evidence="2">Membrane protein</fullName>
    </submittedName>
</protein>
<feature type="transmembrane region" description="Helical" evidence="1">
    <location>
        <begin position="46"/>
        <end position="69"/>
    </location>
</feature>
<dbReference type="AlphaFoldDB" id="A0A0C1QU15"/>
<keyword evidence="1" id="KW-1133">Transmembrane helix</keyword>
<feature type="transmembrane region" description="Helical" evidence="1">
    <location>
        <begin position="189"/>
        <end position="213"/>
    </location>
</feature>
<sequence>MPNAYIRYRIKRLREYIAERTSGIDHRAIIKNAVAGAELTGSYVSLLLLASLIALLGLLTNSVAVVIGAMLISPLMGPILSFGLAFTIGDLALARRGLRVIAVSVGLTIALTAFATLLSPLKEPTAEIMSRVRPNVYDLFVAVLAGTAGAIALCTKKNYMITATGVAVATAVIPPLSVVGFGLGSGHPLLGLGGFLLFFTNFVAIVLTADLVFFLFNFRSSMVSEEAYPARKRLLILGTVLALLSIPLVHTLVSDLRTVKLAKRVERVLKMHLEKEAHSRVTGFSVEEKNGGISVNVTVNTVRPFEKKAEEEIEKEIGAFLGRKADLNLEQVMVTAGSIEPKAELPAVSPGGQPASARDESAAVVQASASRLLRDVRTELEALMAPFAVQDMGLGFGEKPGPAQVSVVIRRDYPLTDDERLLLARVLERRLQVPVSLRVELAPFLSPVTFDEKGDPSGESLAAMALVKGLPGGPGAFSFRVEAGGKDGRRHADRLKRYLMEELGVPAANVGVHVRPGSGADTGASVVVVRR</sequence>
<feature type="transmembrane region" description="Helical" evidence="1">
    <location>
        <begin position="100"/>
        <end position="121"/>
    </location>
</feature>
<dbReference type="RefSeq" id="WP_039643661.1">
    <property type="nucleotide sequence ID" value="NZ_JXBL01000001.1"/>
</dbReference>
<organism evidence="2 3">
    <name type="scientific">Geobacter soli</name>
    <dbReference type="NCBI Taxonomy" id="1510391"/>
    <lineage>
        <taxon>Bacteria</taxon>
        <taxon>Pseudomonadati</taxon>
        <taxon>Thermodesulfobacteriota</taxon>
        <taxon>Desulfuromonadia</taxon>
        <taxon>Geobacterales</taxon>
        <taxon>Geobacteraceae</taxon>
        <taxon>Geobacter</taxon>
    </lineage>
</organism>
<dbReference type="Proteomes" id="UP000031433">
    <property type="component" value="Unassembled WGS sequence"/>
</dbReference>
<dbReference type="NCBIfam" id="TIGR00341">
    <property type="entry name" value="TIGR00341 family protein"/>
    <property type="match status" value="1"/>
</dbReference>
<dbReference type="InterPro" id="IPR005240">
    <property type="entry name" value="DUF389"/>
</dbReference>
<dbReference type="EMBL" id="JXBL01000001">
    <property type="protein sequence ID" value="KIE41746.1"/>
    <property type="molecule type" value="Genomic_DNA"/>
</dbReference>
<evidence type="ECO:0000313" key="3">
    <source>
        <dbReference type="Proteomes" id="UP000031433"/>
    </source>
</evidence>
<accession>A0A0C1QU15</accession>
<gene>
    <name evidence="2" type="ORF">SE37_03430</name>
</gene>
<keyword evidence="1" id="KW-0472">Membrane</keyword>
<dbReference type="Pfam" id="PF04087">
    <property type="entry name" value="DUF389"/>
    <property type="match status" value="1"/>
</dbReference>
<feature type="transmembrane region" description="Helical" evidence="1">
    <location>
        <begin position="136"/>
        <end position="154"/>
    </location>
</feature>
<evidence type="ECO:0000256" key="1">
    <source>
        <dbReference type="SAM" id="Phobius"/>
    </source>
</evidence>
<name>A0A0C1QU15_9BACT</name>
<dbReference type="PANTHER" id="PTHR20992">
    <property type="entry name" value="AT15442P-RELATED"/>
    <property type="match status" value="1"/>
</dbReference>
<comment type="caution">
    <text evidence="2">The sequence shown here is derived from an EMBL/GenBank/DDBJ whole genome shotgun (WGS) entry which is preliminary data.</text>
</comment>
<keyword evidence="3" id="KW-1185">Reference proteome</keyword>
<feature type="transmembrane region" description="Helical" evidence="1">
    <location>
        <begin position="161"/>
        <end position="183"/>
    </location>
</feature>
<reference evidence="2 3" key="1">
    <citation type="submission" date="2015-01" db="EMBL/GenBank/DDBJ databases">
        <title>Genome sequence of the anaerobic bacterium Geobacter soli GSS01, a dissimilatory Fe(III) reducer from soil.</title>
        <authorList>
            <person name="Yang G."/>
            <person name="Zhou S."/>
        </authorList>
    </citation>
    <scope>NUCLEOTIDE SEQUENCE [LARGE SCALE GENOMIC DNA]</scope>
    <source>
        <strain evidence="2 3">GSS01</strain>
    </source>
</reference>